<gene>
    <name evidence="3" type="ORF">FCC1311_067982</name>
</gene>
<keyword evidence="1" id="KW-1133">Transmembrane helix</keyword>
<keyword evidence="1" id="KW-0472">Membrane</keyword>
<feature type="transmembrane region" description="Helical" evidence="1">
    <location>
        <begin position="128"/>
        <end position="151"/>
    </location>
</feature>
<sequence length="239" mass="25553">MKMMMTLLRFSPALLALLAALAAKPCAGEEADLLDARSSSLTVPVTNATGVDASFLDSLPDSAWTEDGDGYTCTGCVGKTIVDGTTLLCHFCPDPADSGTGYCECTIPEEPFVCPIVSQPALIYGCGVGYSISPILAFIMVLVCAIIMACCMTDDLTKELLQEKLEIRRRRREKIAEGVESASQSSGNFPGAIEMAELDAGGHSFSFSMHLPLQNLRIRRFTRHPDPAPDTAAVSTHVE</sequence>
<evidence type="ECO:0000313" key="3">
    <source>
        <dbReference type="EMBL" id="GBG30578.1"/>
    </source>
</evidence>
<dbReference type="AlphaFoldDB" id="A0A2R5GLF8"/>
<accession>A0A2R5GLF8</accession>
<feature type="chain" id="PRO_5015356292" evidence="2">
    <location>
        <begin position="29"/>
        <end position="239"/>
    </location>
</feature>
<keyword evidence="1" id="KW-0812">Transmembrane</keyword>
<dbReference type="Proteomes" id="UP000241890">
    <property type="component" value="Unassembled WGS sequence"/>
</dbReference>
<protein>
    <submittedName>
        <fullName evidence="3">Uncharacterized protein</fullName>
    </submittedName>
</protein>
<dbReference type="EMBL" id="BEYU01000078">
    <property type="protein sequence ID" value="GBG30578.1"/>
    <property type="molecule type" value="Genomic_DNA"/>
</dbReference>
<dbReference type="InParanoid" id="A0A2R5GLF8"/>
<proteinExistence type="predicted"/>
<evidence type="ECO:0000256" key="2">
    <source>
        <dbReference type="SAM" id="SignalP"/>
    </source>
</evidence>
<keyword evidence="2" id="KW-0732">Signal</keyword>
<comment type="caution">
    <text evidence="3">The sequence shown here is derived from an EMBL/GenBank/DDBJ whole genome shotgun (WGS) entry which is preliminary data.</text>
</comment>
<keyword evidence="4" id="KW-1185">Reference proteome</keyword>
<feature type="signal peptide" evidence="2">
    <location>
        <begin position="1"/>
        <end position="28"/>
    </location>
</feature>
<organism evidence="3 4">
    <name type="scientific">Hondaea fermentalgiana</name>
    <dbReference type="NCBI Taxonomy" id="2315210"/>
    <lineage>
        <taxon>Eukaryota</taxon>
        <taxon>Sar</taxon>
        <taxon>Stramenopiles</taxon>
        <taxon>Bigyra</taxon>
        <taxon>Labyrinthulomycetes</taxon>
        <taxon>Thraustochytrida</taxon>
        <taxon>Thraustochytriidae</taxon>
        <taxon>Hondaea</taxon>
    </lineage>
</organism>
<evidence type="ECO:0000256" key="1">
    <source>
        <dbReference type="SAM" id="Phobius"/>
    </source>
</evidence>
<evidence type="ECO:0000313" key="4">
    <source>
        <dbReference type="Proteomes" id="UP000241890"/>
    </source>
</evidence>
<reference evidence="3 4" key="1">
    <citation type="submission" date="2017-12" db="EMBL/GenBank/DDBJ databases">
        <title>Sequencing, de novo assembly and annotation of complete genome of a new Thraustochytrid species, strain FCC1311.</title>
        <authorList>
            <person name="Sedici K."/>
            <person name="Godart F."/>
            <person name="Aiese Cigliano R."/>
            <person name="Sanseverino W."/>
            <person name="Barakat M."/>
            <person name="Ortet P."/>
            <person name="Marechal E."/>
            <person name="Cagnac O."/>
            <person name="Amato A."/>
        </authorList>
    </citation>
    <scope>NUCLEOTIDE SEQUENCE [LARGE SCALE GENOMIC DNA]</scope>
</reference>
<name>A0A2R5GLF8_9STRA</name>